<feature type="non-terminal residue" evidence="1">
    <location>
        <position position="203"/>
    </location>
</feature>
<dbReference type="Proteomes" id="UP001186974">
    <property type="component" value="Unassembled WGS sequence"/>
</dbReference>
<comment type="caution">
    <text evidence="1">The sequence shown here is derived from an EMBL/GenBank/DDBJ whole genome shotgun (WGS) entry which is preliminary data.</text>
</comment>
<proteinExistence type="predicted"/>
<dbReference type="EMBL" id="JAWDJW010005556">
    <property type="protein sequence ID" value="KAK3067303.1"/>
    <property type="molecule type" value="Genomic_DNA"/>
</dbReference>
<organism evidence="1 2">
    <name type="scientific">Coniosporium uncinatum</name>
    <dbReference type="NCBI Taxonomy" id="93489"/>
    <lineage>
        <taxon>Eukaryota</taxon>
        <taxon>Fungi</taxon>
        <taxon>Dikarya</taxon>
        <taxon>Ascomycota</taxon>
        <taxon>Pezizomycotina</taxon>
        <taxon>Dothideomycetes</taxon>
        <taxon>Dothideomycetes incertae sedis</taxon>
        <taxon>Coniosporium</taxon>
    </lineage>
</organism>
<evidence type="ECO:0000313" key="2">
    <source>
        <dbReference type="Proteomes" id="UP001186974"/>
    </source>
</evidence>
<reference evidence="1" key="1">
    <citation type="submission" date="2024-09" db="EMBL/GenBank/DDBJ databases">
        <title>Black Yeasts Isolated from many extreme environments.</title>
        <authorList>
            <person name="Coleine C."/>
            <person name="Stajich J.E."/>
            <person name="Selbmann L."/>
        </authorList>
    </citation>
    <scope>NUCLEOTIDE SEQUENCE</scope>
    <source>
        <strain evidence="1">CCFEE 5737</strain>
    </source>
</reference>
<keyword evidence="2" id="KW-1185">Reference proteome</keyword>
<evidence type="ECO:0000313" key="1">
    <source>
        <dbReference type="EMBL" id="KAK3067303.1"/>
    </source>
</evidence>
<sequence length="203" mass="22301">IQLHGAHGFLLSQFLSPHTNRRTDAYGGSPQNRMKLLRRLVTEIRDTFPPPFCVAVKLNSADYMEQGGLGQDEALEQVRWLVECGKVDFVEISGGNAEQKHSGLQNSFGKRTMEKAPKRSSTTRIREAYFTEFAEKVKALGSKVPIQLSGGFRSRTGMADALAGGECQLIGLGRAAVLEPELPIKVLLNEEYDDDGALAKSHI</sequence>
<gene>
    <name evidence="1" type="ORF">LTS18_001193</name>
</gene>
<protein>
    <submittedName>
        <fullName evidence="1">Uncharacterized protein</fullName>
    </submittedName>
</protein>
<accession>A0ACC3DF11</accession>
<name>A0ACC3DF11_9PEZI</name>
<feature type="non-terminal residue" evidence="1">
    <location>
        <position position="1"/>
    </location>
</feature>